<gene>
    <name evidence="1" type="ORF">KMZ29_19555</name>
</gene>
<dbReference type="RefSeq" id="WP_215620760.1">
    <property type="nucleotide sequence ID" value="NZ_CP076134.1"/>
</dbReference>
<evidence type="ECO:0000313" key="1">
    <source>
        <dbReference type="EMBL" id="QWG11905.1"/>
    </source>
</evidence>
<name>A0A975NBR3_9BRAD</name>
<reference evidence="1" key="1">
    <citation type="submission" date="2021-06" db="EMBL/GenBank/DDBJ databases">
        <title>Bradyrhizobium sp. S2-20-1 Genome sequencing.</title>
        <authorList>
            <person name="Jin L."/>
        </authorList>
    </citation>
    <scope>NUCLEOTIDE SEQUENCE</scope>
    <source>
        <strain evidence="1">S2-20-1</strain>
    </source>
</reference>
<evidence type="ECO:0000313" key="2">
    <source>
        <dbReference type="Proteomes" id="UP000680839"/>
    </source>
</evidence>
<proteinExistence type="predicted"/>
<sequence>MTSAVSLRTFANCSSVPIVAFVDMLQEDLAKPRRLAFHRNHEVTFLCDASASHALDDISADDIHRAVSRISGLYGEVYETTNWIASTLPRKLGYGKNAGG</sequence>
<accession>A0A975NBR3</accession>
<protein>
    <submittedName>
        <fullName evidence="1">Uncharacterized protein</fullName>
    </submittedName>
</protein>
<dbReference type="AlphaFoldDB" id="A0A975NBR3"/>
<dbReference type="EMBL" id="CP076134">
    <property type="protein sequence ID" value="QWG11905.1"/>
    <property type="molecule type" value="Genomic_DNA"/>
</dbReference>
<dbReference type="Proteomes" id="UP000680839">
    <property type="component" value="Chromosome"/>
</dbReference>
<organism evidence="1 2">
    <name type="scientific">Bradyrhizobium sediminis</name>
    <dbReference type="NCBI Taxonomy" id="2840469"/>
    <lineage>
        <taxon>Bacteria</taxon>
        <taxon>Pseudomonadati</taxon>
        <taxon>Pseudomonadota</taxon>
        <taxon>Alphaproteobacteria</taxon>
        <taxon>Hyphomicrobiales</taxon>
        <taxon>Nitrobacteraceae</taxon>
        <taxon>Bradyrhizobium</taxon>
    </lineage>
</organism>